<protein>
    <recommendedName>
        <fullName evidence="9">Intraflagellar transport protein 80 homolog</fullName>
    </recommendedName>
</protein>
<dbReference type="GO" id="GO:0030992">
    <property type="term" value="C:intraciliary transport particle B"/>
    <property type="evidence" value="ECO:0007669"/>
    <property type="project" value="TreeGrafter"/>
</dbReference>
<dbReference type="PANTHER" id="PTHR24098">
    <property type="entry name" value="OUTER SEGMENT 5"/>
    <property type="match status" value="1"/>
</dbReference>
<dbReference type="OrthoDB" id="408728at2759"/>
<sequence>MKFKTYVTKDPVHKTAISCIDWSNNEEVYSAGDEHQIYKWTSTTRESVEVAKLPDDFTPTDFHWLLGKSGGQKGTDSLLVTSNDGRFIILNKSARVERNINAHSMSITSGRWSPDGAGLLTASEDGIIKIWSRSGMLRSTVVQSDEPVRCARWSPTSSAIAYCQGNSISIKPLAANSKIMKWRAHDGLVLCLDWCSQTQYLASGGEDFRYKIWDSQGANIYTSTADEYGITSIEFCPNSDILAVGSFNILKLCSNTGWSYNNARFNASPVGSIYSIAWSPDGTQVACGSSSGNIVFGHVIERQLISKNLKVTTTGRKSILYQDITGSTSDVLDFPDRIINWAIGYGHLIVATPNQIHIFNENYINTPIIVDGRTDTRIIEIGKKFFLVVDSSSIWVYTYTGRLHLNPRFPGSQAQIVGLNKSIISLGLDCLAVRDSADQSVIYAFDLLPGASRQTEPSAIHSKTGINEIAVSRSGTPEDQYIVFLDVNRELYISPTQNGDDNSIHKIGTQVISVMWSSEANILVGLHDAYYSIWYCPGEGSSDPSLIALTTVTMDSTEFGKNIALESFVGPFITIKSSGTLYTVNANIYCEIMHRMIIEGQWNKALKICRLAQNTILWAALAAIATKKRQLDISEEAYSAALQIDKVSYLQYIKGLPNSSPEQMAENSLMMGRLVEAETLLLHNKKYKEAMNLCIRMHNWDRALDIAKKNNVEMDLILGERKKYLMALGREENNEKFLELNK</sequence>
<proteinExistence type="predicted"/>
<dbReference type="FunCoup" id="A0A7R8UFW0">
    <property type="interactions" value="192"/>
</dbReference>
<dbReference type="InterPro" id="IPR056157">
    <property type="entry name" value="TPR_IFT80_172_dom"/>
</dbReference>
<dbReference type="OMA" id="WDAQGAN"/>
<evidence type="ECO:0000256" key="3">
    <source>
        <dbReference type="ARBA" id="ARBA00023273"/>
    </source>
</evidence>
<dbReference type="InterPro" id="IPR001680">
    <property type="entry name" value="WD40_rpt"/>
</dbReference>
<feature type="domain" description="IFT80 second beta-propeller" evidence="5">
    <location>
        <begin position="301"/>
        <end position="589"/>
    </location>
</feature>
<dbReference type="Pfam" id="PF23335">
    <property type="entry name" value="Beta-prop_IFT80_2nd"/>
    <property type="match status" value="1"/>
</dbReference>
<evidence type="ECO:0000313" key="8">
    <source>
        <dbReference type="Proteomes" id="UP000594454"/>
    </source>
</evidence>
<dbReference type="GO" id="GO:0005929">
    <property type="term" value="C:cilium"/>
    <property type="evidence" value="ECO:0007669"/>
    <property type="project" value="UniProtKB-SubCell"/>
</dbReference>
<dbReference type="AlphaFoldDB" id="A0A7R8UFW0"/>
<evidence type="ECO:0000256" key="2">
    <source>
        <dbReference type="ARBA" id="ARBA00023069"/>
    </source>
</evidence>
<keyword evidence="2" id="KW-0969">Cilium</keyword>
<feature type="repeat" description="WD" evidence="4">
    <location>
        <begin position="182"/>
        <end position="223"/>
    </location>
</feature>
<evidence type="ECO:0000259" key="6">
    <source>
        <dbReference type="Pfam" id="PF23387"/>
    </source>
</evidence>
<dbReference type="EMBL" id="LR899009">
    <property type="protein sequence ID" value="CAD7079958.1"/>
    <property type="molecule type" value="Genomic_DNA"/>
</dbReference>
<evidence type="ECO:0000259" key="5">
    <source>
        <dbReference type="Pfam" id="PF23335"/>
    </source>
</evidence>
<dbReference type="GO" id="GO:0060271">
    <property type="term" value="P:cilium assembly"/>
    <property type="evidence" value="ECO:0007669"/>
    <property type="project" value="TreeGrafter"/>
</dbReference>
<organism evidence="7 8">
    <name type="scientific">Hermetia illucens</name>
    <name type="common">Black soldier fly</name>
    <dbReference type="NCBI Taxonomy" id="343691"/>
    <lineage>
        <taxon>Eukaryota</taxon>
        <taxon>Metazoa</taxon>
        <taxon>Ecdysozoa</taxon>
        <taxon>Arthropoda</taxon>
        <taxon>Hexapoda</taxon>
        <taxon>Insecta</taxon>
        <taxon>Pterygota</taxon>
        <taxon>Neoptera</taxon>
        <taxon>Endopterygota</taxon>
        <taxon>Diptera</taxon>
        <taxon>Brachycera</taxon>
        <taxon>Stratiomyomorpha</taxon>
        <taxon>Stratiomyidae</taxon>
        <taxon>Hermetiinae</taxon>
        <taxon>Hermetia</taxon>
    </lineage>
</organism>
<keyword evidence="8" id="KW-1185">Reference proteome</keyword>
<dbReference type="Proteomes" id="UP000594454">
    <property type="component" value="Chromosome 1"/>
</dbReference>
<dbReference type="PROSITE" id="PS50294">
    <property type="entry name" value="WD_REPEATS_REGION"/>
    <property type="match status" value="2"/>
</dbReference>
<evidence type="ECO:0000256" key="1">
    <source>
        <dbReference type="ARBA" id="ARBA00004138"/>
    </source>
</evidence>
<keyword evidence="3" id="KW-0966">Cell projection</keyword>
<dbReference type="InterPro" id="IPR036322">
    <property type="entry name" value="WD40_repeat_dom_sf"/>
</dbReference>
<dbReference type="InterPro" id="IPR015943">
    <property type="entry name" value="WD40/YVTN_repeat-like_dom_sf"/>
</dbReference>
<dbReference type="Gene3D" id="2.130.10.10">
    <property type="entry name" value="YVTN repeat-like/Quinoprotein amine dehydrogenase"/>
    <property type="match status" value="2"/>
</dbReference>
<gene>
    <name evidence="7" type="ORF">HERILL_LOCUS3140</name>
</gene>
<dbReference type="PROSITE" id="PS50082">
    <property type="entry name" value="WD_REPEATS_2"/>
    <property type="match status" value="2"/>
</dbReference>
<comment type="subcellular location">
    <subcellularLocation>
        <location evidence="1">Cell projection</location>
        <location evidence="1">Cilium</location>
    </subcellularLocation>
</comment>
<feature type="domain" description="IFT80/172/WDR35 TPR" evidence="6">
    <location>
        <begin position="617"/>
        <end position="741"/>
    </location>
</feature>
<evidence type="ECO:0000313" key="7">
    <source>
        <dbReference type="EMBL" id="CAD7079958.1"/>
    </source>
</evidence>
<dbReference type="InterPro" id="IPR056456">
    <property type="entry name" value="Beta-prop_IFT80_2nd"/>
</dbReference>
<dbReference type="Pfam" id="PF23387">
    <property type="entry name" value="TPR_IFT80_172"/>
    <property type="match status" value="1"/>
</dbReference>
<feature type="repeat" description="WD" evidence="4">
    <location>
        <begin position="100"/>
        <end position="132"/>
    </location>
</feature>
<dbReference type="FunFam" id="2.130.10.10:FF:000463">
    <property type="entry name" value="intraflagellar transport protein 80 homolog"/>
    <property type="match status" value="1"/>
</dbReference>
<dbReference type="Pfam" id="PF00400">
    <property type="entry name" value="WD40"/>
    <property type="match status" value="3"/>
</dbReference>
<evidence type="ECO:0008006" key="9">
    <source>
        <dbReference type="Google" id="ProtNLM"/>
    </source>
</evidence>
<dbReference type="PANTHER" id="PTHR24098:SF0">
    <property type="entry name" value="OUTER SEGMENT 5"/>
    <property type="match status" value="1"/>
</dbReference>
<dbReference type="Gene3D" id="1.25.40.470">
    <property type="match status" value="1"/>
</dbReference>
<dbReference type="InParanoid" id="A0A7R8UFW0"/>
<accession>A0A7R8UFW0</accession>
<dbReference type="SMART" id="SM00320">
    <property type="entry name" value="WD40"/>
    <property type="match status" value="5"/>
</dbReference>
<reference evidence="7 8" key="1">
    <citation type="submission" date="2020-11" db="EMBL/GenBank/DDBJ databases">
        <authorList>
            <person name="Wallbank WR R."/>
            <person name="Pardo Diaz C."/>
            <person name="Kozak K."/>
            <person name="Martin S."/>
            <person name="Jiggins C."/>
            <person name="Moest M."/>
            <person name="Warren A I."/>
            <person name="Generalovic N T."/>
            <person name="Byers J.R.P. K."/>
            <person name="Montejo-Kovacevich G."/>
            <person name="Yen C E."/>
        </authorList>
    </citation>
    <scope>NUCLEOTIDE SEQUENCE [LARGE SCALE GENOMIC DNA]</scope>
</reference>
<dbReference type="SUPFAM" id="SSF50978">
    <property type="entry name" value="WD40 repeat-like"/>
    <property type="match status" value="2"/>
</dbReference>
<evidence type="ECO:0000256" key="4">
    <source>
        <dbReference type="PROSITE-ProRule" id="PRU00221"/>
    </source>
</evidence>
<name>A0A7R8UFW0_HERIL</name>
<keyword evidence="4" id="KW-0853">WD repeat</keyword>